<dbReference type="AlphaFoldDB" id="A0A0V1AC70"/>
<comment type="caution">
    <text evidence="5">The sequence shown here is derived from an EMBL/GenBank/DDBJ whole genome shotgun (WGS) entry which is preliminary data.</text>
</comment>
<dbReference type="EMBL" id="JYDQ01000011">
    <property type="protein sequence ID" value="KRY22121.1"/>
    <property type="molecule type" value="Genomic_DNA"/>
</dbReference>
<evidence type="ECO:0000313" key="6">
    <source>
        <dbReference type="Proteomes" id="UP000054783"/>
    </source>
</evidence>
<dbReference type="STRING" id="990121.A0A0V1AC70"/>
<accession>A0A0V1AC70</accession>
<dbReference type="SMART" id="SM00268">
    <property type="entry name" value="ACTIN"/>
    <property type="match status" value="1"/>
</dbReference>
<keyword evidence="3" id="KW-1133">Transmembrane helix</keyword>
<dbReference type="Proteomes" id="UP000054783">
    <property type="component" value="Unassembled WGS sequence"/>
</dbReference>
<proteinExistence type="inferred from homology"/>
<dbReference type="CDD" id="cd10169">
    <property type="entry name" value="ASKHA_NBD_actin-like"/>
    <property type="match status" value="1"/>
</dbReference>
<protein>
    <submittedName>
        <fullName evidence="5">Actin</fullName>
    </submittedName>
</protein>
<dbReference type="OrthoDB" id="337660at2759"/>
<name>A0A0V1AC70_9BILA</name>
<reference evidence="5 6" key="1">
    <citation type="submission" date="2015-01" db="EMBL/GenBank/DDBJ databases">
        <title>Evolution of Trichinella species and genotypes.</title>
        <authorList>
            <person name="Korhonen P.K."/>
            <person name="Edoardo P."/>
            <person name="Giuseppe L.R."/>
            <person name="Gasser R.B."/>
        </authorList>
    </citation>
    <scope>NUCLEOTIDE SEQUENCE [LARGE SCALE GENOMIC DNA]</scope>
    <source>
        <strain evidence="5">ISS2496</strain>
    </source>
</reference>
<feature type="transmembrane region" description="Helical" evidence="3">
    <location>
        <begin position="122"/>
        <end position="142"/>
    </location>
</feature>
<evidence type="ECO:0000256" key="2">
    <source>
        <dbReference type="SAM" id="MobiDB-lite"/>
    </source>
</evidence>
<dbReference type="Pfam" id="PF15361">
    <property type="entry name" value="RIC3"/>
    <property type="match status" value="1"/>
</dbReference>
<dbReference type="Gene3D" id="3.30.420.40">
    <property type="match status" value="4"/>
</dbReference>
<feature type="transmembrane region" description="Helical" evidence="3">
    <location>
        <begin position="38"/>
        <end position="57"/>
    </location>
</feature>
<feature type="region of interest" description="Disordered" evidence="2">
    <location>
        <begin position="74"/>
        <end position="108"/>
    </location>
</feature>
<dbReference type="InterPro" id="IPR043129">
    <property type="entry name" value="ATPase_NBD"/>
</dbReference>
<dbReference type="Pfam" id="PF00022">
    <property type="entry name" value="Actin"/>
    <property type="match status" value="1"/>
</dbReference>
<evidence type="ECO:0000259" key="4">
    <source>
        <dbReference type="SMART" id="SM00233"/>
    </source>
</evidence>
<evidence type="ECO:0000256" key="1">
    <source>
        <dbReference type="RuleBase" id="RU000487"/>
    </source>
</evidence>
<dbReference type="InterPro" id="IPR032763">
    <property type="entry name" value="RIC3_N"/>
</dbReference>
<dbReference type="Gene3D" id="3.90.640.10">
    <property type="entry name" value="Actin, Chain A, domain 4"/>
    <property type="match status" value="1"/>
</dbReference>
<keyword evidence="3" id="KW-0472">Membrane</keyword>
<comment type="similarity">
    <text evidence="1">Belongs to the actin family.</text>
</comment>
<dbReference type="InterPro" id="IPR004000">
    <property type="entry name" value="Actin"/>
</dbReference>
<gene>
    <name evidence="5" type="primary">ric-3</name>
    <name evidence="5" type="ORF">T12_9109</name>
</gene>
<keyword evidence="6" id="KW-1185">Reference proteome</keyword>
<dbReference type="PANTHER" id="PTHR11937">
    <property type="entry name" value="ACTIN"/>
    <property type="match status" value="1"/>
</dbReference>
<dbReference type="SMART" id="SM00233">
    <property type="entry name" value="PH"/>
    <property type="match status" value="1"/>
</dbReference>
<dbReference type="InterPro" id="IPR001849">
    <property type="entry name" value="PH_domain"/>
</dbReference>
<evidence type="ECO:0000313" key="5">
    <source>
        <dbReference type="EMBL" id="KRY22121.1"/>
    </source>
</evidence>
<feature type="domain" description="PH" evidence="4">
    <location>
        <begin position="644"/>
        <end position="743"/>
    </location>
</feature>
<dbReference type="SUPFAM" id="SSF50729">
    <property type="entry name" value="PH domain-like"/>
    <property type="match status" value="1"/>
</dbReference>
<organism evidence="5 6">
    <name type="scientific">Trichinella patagoniensis</name>
    <dbReference type="NCBI Taxonomy" id="990121"/>
    <lineage>
        <taxon>Eukaryota</taxon>
        <taxon>Metazoa</taxon>
        <taxon>Ecdysozoa</taxon>
        <taxon>Nematoda</taxon>
        <taxon>Enoplea</taxon>
        <taxon>Dorylaimia</taxon>
        <taxon>Trichinellida</taxon>
        <taxon>Trichinellidae</taxon>
        <taxon>Trichinella</taxon>
    </lineage>
</organism>
<keyword evidence="3" id="KW-0812">Transmembrane</keyword>
<sequence length="1164" mass="130846">MHHLLLRRKSVGFASLELTMGTGEPRKTLFSLTPPQKAVLAIAVVVGCFAIVYPKVVHPTICYMLGWSKPPSKVDSIPPPNERGKFPHIHRGRDKSDFRAQPGPMPPHMGDHMQARGREKSFWYSLLPFYTIGVIAFLIYTLSKMLRTSDSINERSGRNWRKRNGAPPFGLRDLSDAQLKNLHQRLLETETTMQTILKCLETNGDTKTELKEDIQVLAQDTLQNLEKLTATATRHVLNSEENCNDEYCSDNEEMLVLKDLEKALAQFESFSTDYLKMQNSKNFAAVKNQESEAFEKCSDESDNFRNTEIGVTDESKKELQHMIGNTLEAPPQFAFKVFALAAADCAGATVVKVESYSTAKANLRSGSTVETCTQVDLYVLLSTGHSIANIYLQTDFTEMSSEKNGYFFNSYGTPENFDFFELGMKSEDWQKGTSSEKSIWRELREAHLRNLMISGQINPDARWANRIANASSSVDSRAESIFPKKGGFLSDDSKLHSTLQDVTQSDEGSSSYLNSTTDLYGSVQEDVLPTQAVSSGCTACTSPPVQCTQIDQRLDNVESGEIQSPSVDHHRPTVARSVVGLQSDIETEVGCNLSLSDWSMGNSGSTSARRFSLKTKWDPTQLLRQLYQIRCPDLESKLNHKAQSNMVGYLDHLPLGMRPDHAPDHAWQRRYMRTEQGLLLWYKTAEVSSTPVGQITIAGSLITRDDEKLLIIIENNATLLTLRCRKFALDRWYEVLRAHAELPSNMCRRKFLQPTLPQFGSRDENKVCVIEIGTCSTRAGLVERASYSYPHLFFPSVVSNCKERLVGEDAIVKAALNNNCNLQYVWSWSSDFRSNAVNVDAVKRIFEWIIEKLSIKAVEYQFLLTVPSRIPEAALIEMVRILLFDFDAAAVSVARQGSLAMIAFNTFTGVFVDIGEKLTIAPFVDSEYSKKLAYLSPHVLLINCLLHLWSGFIVSNAVITLPCFGSEIAPILKNEIIKNNPSFTFDSLQEGLLVRYLKETQCFVLTDDRQQQANDKRPLVSLKQCDPDRVLACRKLQMGNERFESAEMLFHPKRWGMDVKGLPKLIFQSIQSCAIDNRRSLYENIFLVGGTSLLPGLQERIELELGRLVPKSVKVEVHAAPFRYHASFIGAKILADSSAIEQFTIKKDSFEKFALTASEFDSHL</sequence>
<dbReference type="SUPFAM" id="SSF53067">
    <property type="entry name" value="Actin-like ATPase domain"/>
    <property type="match status" value="2"/>
</dbReference>
<evidence type="ECO:0000256" key="3">
    <source>
        <dbReference type="SAM" id="Phobius"/>
    </source>
</evidence>